<comment type="caution">
    <text evidence="2">The sequence shown here is derived from an EMBL/GenBank/DDBJ whole genome shotgun (WGS) entry which is preliminary data.</text>
</comment>
<evidence type="ECO:0000313" key="2">
    <source>
        <dbReference type="EMBL" id="CAJ1387949.1"/>
    </source>
</evidence>
<feature type="compositionally biased region" description="Basic residues" evidence="1">
    <location>
        <begin position="190"/>
        <end position="205"/>
    </location>
</feature>
<gene>
    <name evidence="2" type="ORF">EVOR1521_LOCUS13911</name>
</gene>
<evidence type="ECO:0000256" key="1">
    <source>
        <dbReference type="SAM" id="MobiDB-lite"/>
    </source>
</evidence>
<protein>
    <submittedName>
        <fullName evidence="2">Uncharacterized protein</fullName>
    </submittedName>
</protein>
<sequence>MSARGSSPSDGDSGDEQAAVKIEQKWVVTSSGERAWLPTTVEKAGAPFVRLSKFDRGFVKFCLNKTMSSTSKKGDGHRNANVPHFDALLSLRKEASIQAASAALEMEDSLPEESKAMKRKKRKVREEDAHLVSPIVTIQTPQLEWKGVTHVSRPMRVLWGLTSKNLWVELTKENMTFMKNMAASGQTQLKPRKRASPKKKTTRLRKGQEVDSGDLPEPPASDVEN</sequence>
<evidence type="ECO:0000313" key="3">
    <source>
        <dbReference type="Proteomes" id="UP001178507"/>
    </source>
</evidence>
<organism evidence="2 3">
    <name type="scientific">Effrenium voratum</name>
    <dbReference type="NCBI Taxonomy" id="2562239"/>
    <lineage>
        <taxon>Eukaryota</taxon>
        <taxon>Sar</taxon>
        <taxon>Alveolata</taxon>
        <taxon>Dinophyceae</taxon>
        <taxon>Suessiales</taxon>
        <taxon>Symbiodiniaceae</taxon>
        <taxon>Effrenium</taxon>
    </lineage>
</organism>
<dbReference type="EMBL" id="CAUJNA010001605">
    <property type="protein sequence ID" value="CAJ1387949.1"/>
    <property type="molecule type" value="Genomic_DNA"/>
</dbReference>
<reference evidence="2" key="1">
    <citation type="submission" date="2023-08" db="EMBL/GenBank/DDBJ databases">
        <authorList>
            <person name="Chen Y."/>
            <person name="Shah S."/>
            <person name="Dougan E. K."/>
            <person name="Thang M."/>
            <person name="Chan C."/>
        </authorList>
    </citation>
    <scope>NUCLEOTIDE SEQUENCE</scope>
</reference>
<proteinExistence type="predicted"/>
<dbReference type="AlphaFoldDB" id="A0AA36IHZ8"/>
<accession>A0AA36IHZ8</accession>
<feature type="region of interest" description="Disordered" evidence="1">
    <location>
        <begin position="182"/>
        <end position="225"/>
    </location>
</feature>
<keyword evidence="3" id="KW-1185">Reference proteome</keyword>
<dbReference type="Proteomes" id="UP001178507">
    <property type="component" value="Unassembled WGS sequence"/>
</dbReference>
<name>A0AA36IHZ8_9DINO</name>